<dbReference type="SUPFAM" id="SSF52833">
    <property type="entry name" value="Thioredoxin-like"/>
    <property type="match status" value="1"/>
</dbReference>
<reference evidence="7 8" key="1">
    <citation type="submission" date="2016-11" db="EMBL/GenBank/DDBJ databases">
        <authorList>
            <person name="Varghese N."/>
            <person name="Submissions S."/>
        </authorList>
    </citation>
    <scope>NUCLEOTIDE SEQUENCE [LARGE SCALE GENOMIC DNA]</scope>
    <source>
        <strain evidence="7 8">DSM 29341</strain>
    </source>
</reference>
<dbReference type="AlphaFoldDB" id="A0A1M4ZSW2"/>
<sequence>MKPVLACLLAAVMSLGAVAASAEDLSEADVKRLALEAILENPEIVMQAVEILRQRDEQAKAEGAKTVLDQQRDLLERDPNAPVIGNPDGDVTVVEFFDYNCPYCKRAAPIVKGVIAGDGNVRVVYREWPILGEGSVFAARAALAARNQGKYEEFHWALMGLNGRANEASVMKAARALGLDEDKLRADMNAPEVDAHIQVSMSLARGLGFTGTPSFVIGDALAPGLIEQAQMEQLISAVRENR</sequence>
<evidence type="ECO:0000256" key="5">
    <source>
        <dbReference type="SAM" id="SignalP"/>
    </source>
</evidence>
<dbReference type="PROSITE" id="PS51352">
    <property type="entry name" value="THIOREDOXIN_2"/>
    <property type="match status" value="1"/>
</dbReference>
<dbReference type="InterPro" id="IPR001853">
    <property type="entry name" value="DSBA-like_thioredoxin_dom"/>
</dbReference>
<dbReference type="PANTHER" id="PTHR13887:SF14">
    <property type="entry name" value="DISULFIDE BOND FORMATION PROTEIN D"/>
    <property type="match status" value="1"/>
</dbReference>
<dbReference type="GO" id="GO:0016491">
    <property type="term" value="F:oxidoreductase activity"/>
    <property type="evidence" value="ECO:0007669"/>
    <property type="project" value="UniProtKB-KW"/>
</dbReference>
<evidence type="ECO:0000313" key="7">
    <source>
        <dbReference type="EMBL" id="SHF21180.1"/>
    </source>
</evidence>
<keyword evidence="8" id="KW-1185">Reference proteome</keyword>
<organism evidence="7 8">
    <name type="scientific">Ruegeria intermedia</name>
    <dbReference type="NCBI Taxonomy" id="996115"/>
    <lineage>
        <taxon>Bacteria</taxon>
        <taxon>Pseudomonadati</taxon>
        <taxon>Pseudomonadota</taxon>
        <taxon>Alphaproteobacteria</taxon>
        <taxon>Rhodobacterales</taxon>
        <taxon>Roseobacteraceae</taxon>
        <taxon>Ruegeria</taxon>
    </lineage>
</organism>
<keyword evidence="4" id="KW-0676">Redox-active center</keyword>
<keyword evidence="7" id="KW-0413">Isomerase</keyword>
<dbReference type="InterPro" id="IPR013766">
    <property type="entry name" value="Thioredoxin_domain"/>
</dbReference>
<evidence type="ECO:0000256" key="1">
    <source>
        <dbReference type="ARBA" id="ARBA00022729"/>
    </source>
</evidence>
<dbReference type="CDD" id="cd03023">
    <property type="entry name" value="DsbA_Com1_like"/>
    <property type="match status" value="1"/>
</dbReference>
<dbReference type="Gene3D" id="3.40.30.10">
    <property type="entry name" value="Glutaredoxin"/>
    <property type="match status" value="1"/>
</dbReference>
<dbReference type="InterPro" id="IPR036249">
    <property type="entry name" value="Thioredoxin-like_sf"/>
</dbReference>
<keyword evidence="3" id="KW-1015">Disulfide bond</keyword>
<evidence type="ECO:0000256" key="4">
    <source>
        <dbReference type="ARBA" id="ARBA00023284"/>
    </source>
</evidence>
<evidence type="ECO:0000256" key="2">
    <source>
        <dbReference type="ARBA" id="ARBA00023002"/>
    </source>
</evidence>
<keyword evidence="2" id="KW-0560">Oxidoreductase</keyword>
<keyword evidence="1 5" id="KW-0732">Signal</keyword>
<feature type="domain" description="Thioredoxin" evidence="6">
    <location>
        <begin position="53"/>
        <end position="240"/>
    </location>
</feature>
<proteinExistence type="predicted"/>
<dbReference type="Proteomes" id="UP000325134">
    <property type="component" value="Unassembled WGS sequence"/>
</dbReference>
<evidence type="ECO:0000256" key="3">
    <source>
        <dbReference type="ARBA" id="ARBA00023157"/>
    </source>
</evidence>
<dbReference type="GO" id="GO:0016853">
    <property type="term" value="F:isomerase activity"/>
    <property type="evidence" value="ECO:0007669"/>
    <property type="project" value="UniProtKB-KW"/>
</dbReference>
<dbReference type="Pfam" id="PF01323">
    <property type="entry name" value="DSBA"/>
    <property type="match status" value="1"/>
</dbReference>
<dbReference type="PANTHER" id="PTHR13887">
    <property type="entry name" value="GLUTATHIONE S-TRANSFERASE KAPPA"/>
    <property type="match status" value="1"/>
</dbReference>
<accession>A0A1M4ZSW2</accession>
<gene>
    <name evidence="7" type="ORF">SAMN05444279_12164</name>
</gene>
<feature type="chain" id="PRO_5012047594" evidence="5">
    <location>
        <begin position="20"/>
        <end position="242"/>
    </location>
</feature>
<protein>
    <submittedName>
        <fullName evidence="7">Protein-disulfide isomerase</fullName>
    </submittedName>
</protein>
<evidence type="ECO:0000259" key="6">
    <source>
        <dbReference type="PROSITE" id="PS51352"/>
    </source>
</evidence>
<feature type="signal peptide" evidence="5">
    <location>
        <begin position="1"/>
        <end position="19"/>
    </location>
</feature>
<name>A0A1M4ZSW2_9RHOB</name>
<evidence type="ECO:0000313" key="8">
    <source>
        <dbReference type="Proteomes" id="UP000325134"/>
    </source>
</evidence>
<dbReference type="EMBL" id="FQVK01000021">
    <property type="protein sequence ID" value="SHF21180.1"/>
    <property type="molecule type" value="Genomic_DNA"/>
</dbReference>